<keyword evidence="2" id="KW-0489">Methyltransferase</keyword>
<dbReference type="InterPro" id="IPR052514">
    <property type="entry name" value="SAM-dependent_MTase"/>
</dbReference>
<dbReference type="AlphaFoldDB" id="A0A0G0B8B1"/>
<dbReference type="Pfam" id="PF05050">
    <property type="entry name" value="Methyltransf_21"/>
    <property type="match status" value="1"/>
</dbReference>
<evidence type="ECO:0000313" key="2">
    <source>
        <dbReference type="EMBL" id="KKP59951.1"/>
    </source>
</evidence>
<dbReference type="InterPro" id="IPR006342">
    <property type="entry name" value="FkbM_mtfrase"/>
</dbReference>
<proteinExistence type="predicted"/>
<dbReference type="PANTHER" id="PTHR34203:SF13">
    <property type="entry name" value="EXPRESSED PROTEIN"/>
    <property type="match status" value="1"/>
</dbReference>
<dbReference type="Proteomes" id="UP000034176">
    <property type="component" value="Unassembled WGS sequence"/>
</dbReference>
<dbReference type="GO" id="GO:0032259">
    <property type="term" value="P:methylation"/>
    <property type="evidence" value="ECO:0007669"/>
    <property type="project" value="UniProtKB-KW"/>
</dbReference>
<keyword evidence="2" id="KW-0808">Transferase</keyword>
<dbReference type="PATRIC" id="fig|1618434.3.peg.31"/>
<dbReference type="InterPro" id="IPR029063">
    <property type="entry name" value="SAM-dependent_MTases_sf"/>
</dbReference>
<dbReference type="PANTHER" id="PTHR34203">
    <property type="entry name" value="METHYLTRANSFERASE, FKBM FAMILY PROTEIN"/>
    <property type="match status" value="1"/>
</dbReference>
<dbReference type="NCBIfam" id="TIGR01444">
    <property type="entry name" value="fkbM_fam"/>
    <property type="match status" value="1"/>
</dbReference>
<dbReference type="GO" id="GO:0008168">
    <property type="term" value="F:methyltransferase activity"/>
    <property type="evidence" value="ECO:0007669"/>
    <property type="project" value="UniProtKB-KW"/>
</dbReference>
<comment type="caution">
    <text evidence="2">The sequence shown here is derived from an EMBL/GenBank/DDBJ whole genome shotgun (WGS) entry which is preliminary data.</text>
</comment>
<gene>
    <name evidence="2" type="ORF">UR52_C0001G0031</name>
</gene>
<accession>A0A0G0B8B1</accession>
<dbReference type="SUPFAM" id="SSF53335">
    <property type="entry name" value="S-adenosyl-L-methionine-dependent methyltransferases"/>
    <property type="match status" value="1"/>
</dbReference>
<evidence type="ECO:0000259" key="1">
    <source>
        <dbReference type="Pfam" id="PF05050"/>
    </source>
</evidence>
<reference evidence="2 3" key="1">
    <citation type="journal article" date="2015" name="Nature">
        <title>rRNA introns, odd ribosomes, and small enigmatic genomes across a large radiation of phyla.</title>
        <authorList>
            <person name="Brown C.T."/>
            <person name="Hug L.A."/>
            <person name="Thomas B.C."/>
            <person name="Sharon I."/>
            <person name="Castelle C.J."/>
            <person name="Singh A."/>
            <person name="Wilkins M.J."/>
            <person name="Williams K.H."/>
            <person name="Banfield J.F."/>
        </authorList>
    </citation>
    <scope>NUCLEOTIDE SEQUENCE [LARGE SCALE GENOMIC DNA]</scope>
</reference>
<dbReference type="Gene3D" id="3.40.50.150">
    <property type="entry name" value="Vaccinia Virus protein VP39"/>
    <property type="match status" value="1"/>
</dbReference>
<sequence>MFNNIFVEFFNKYTSKLITKEKFIDCAYKNHNILFDYANYLKFTDIKSISISDDEVKMISRKEEIILLCKRNDKRIVPFEIINFKNYEGEYFNFYLNLIKKAKVVFDIGSNIGWYSLNAAKINKKIIIYAFEPIKDTYDYLIKNIKLNQLNNIIPNNIGLSDKNATVNFYVNPEISASASEAKITNFNTKRIKVTLKKLDDFCDDQKISIIDLIKCDVEGAELFVLKGGKKIIEKFKPIIFIEMLRKWEKKYNYHPNDIIDLMKSFNYLCFTIDTGKLKQIAKVTEVTKATNFIFFHKIRHDNCIKEYEAN</sequence>
<feature type="domain" description="Methyltransferase FkbM" evidence="1">
    <location>
        <begin position="107"/>
        <end position="269"/>
    </location>
</feature>
<dbReference type="STRING" id="1618434.UR52_C0001G0031"/>
<evidence type="ECO:0000313" key="3">
    <source>
        <dbReference type="Proteomes" id="UP000034176"/>
    </source>
</evidence>
<organism evidence="2 3">
    <name type="scientific">Candidatus Gottesmanbacteria bacterium GW2011_GWA1_34_13</name>
    <dbReference type="NCBI Taxonomy" id="1618434"/>
    <lineage>
        <taxon>Bacteria</taxon>
        <taxon>Candidatus Gottesmaniibacteriota</taxon>
    </lineage>
</organism>
<dbReference type="EMBL" id="LBPN01000001">
    <property type="protein sequence ID" value="KKP59951.1"/>
    <property type="molecule type" value="Genomic_DNA"/>
</dbReference>
<name>A0A0G0B8B1_9BACT</name>
<protein>
    <submittedName>
        <fullName evidence="2">FkbM family methyltransferase</fullName>
    </submittedName>
</protein>